<comment type="subunit">
    <text evidence="3">Homohexamer. Dimer of a homotrimer.</text>
</comment>
<feature type="site" description="Important for substrate specificity" evidence="3">
    <location>
        <position position="173"/>
    </location>
</feature>
<evidence type="ECO:0000256" key="1">
    <source>
        <dbReference type="ARBA" id="ARBA00022676"/>
    </source>
</evidence>
<feature type="binding site" evidence="3">
    <location>
        <begin position="57"/>
        <end position="58"/>
    </location>
    <ligand>
        <name>phosphate</name>
        <dbReference type="ChEBI" id="CHEBI:43474"/>
    </ligand>
</feature>
<dbReference type="SUPFAM" id="SSF53167">
    <property type="entry name" value="Purine and uridine phosphorylases"/>
    <property type="match status" value="1"/>
</dbReference>
<dbReference type="Pfam" id="PF01048">
    <property type="entry name" value="PNP_UDP_1"/>
    <property type="match status" value="1"/>
</dbReference>
<dbReference type="Gene3D" id="3.40.50.1580">
    <property type="entry name" value="Nucleoside phosphorylase domain"/>
    <property type="match status" value="1"/>
</dbReference>
<dbReference type="PATRIC" id="fig|1172194.4.peg.518"/>
<feature type="binding site" evidence="3">
    <location>
        <position position="192"/>
    </location>
    <ligand>
        <name>phosphate</name>
        <dbReference type="ChEBI" id="CHEBI:43474"/>
    </ligand>
</feature>
<organism evidence="5 6">
    <name type="scientific">Hydrocarboniphaga effusa AP103</name>
    <dbReference type="NCBI Taxonomy" id="1172194"/>
    <lineage>
        <taxon>Bacteria</taxon>
        <taxon>Pseudomonadati</taxon>
        <taxon>Pseudomonadota</taxon>
        <taxon>Gammaproteobacteria</taxon>
        <taxon>Nevskiales</taxon>
        <taxon>Nevskiaceae</taxon>
        <taxon>Hydrocarboniphaga</taxon>
    </lineage>
</organism>
<gene>
    <name evidence="5" type="ORF">WQQ_05420</name>
</gene>
<keyword evidence="2 3" id="KW-0808">Transferase</keyword>
<dbReference type="CDD" id="cd09010">
    <property type="entry name" value="MTAP_SsMTAPII_like_MTIP"/>
    <property type="match status" value="1"/>
</dbReference>
<dbReference type="InterPro" id="IPR035994">
    <property type="entry name" value="Nucleoside_phosphorylase_sf"/>
</dbReference>
<dbReference type="HAMAP" id="MF_01963">
    <property type="entry name" value="MTAP"/>
    <property type="match status" value="1"/>
</dbReference>
<dbReference type="EMBL" id="AKGD01000001">
    <property type="protein sequence ID" value="EIT70405.1"/>
    <property type="molecule type" value="Genomic_DNA"/>
</dbReference>
<comment type="catalytic activity">
    <reaction evidence="3">
        <text>a purine D-ribonucleoside + phosphate = a purine nucleobase + alpha-D-ribose 1-phosphate</text>
        <dbReference type="Rhea" id="RHEA:19805"/>
        <dbReference type="ChEBI" id="CHEBI:26386"/>
        <dbReference type="ChEBI" id="CHEBI:43474"/>
        <dbReference type="ChEBI" id="CHEBI:57720"/>
        <dbReference type="ChEBI" id="CHEBI:142355"/>
        <dbReference type="EC" id="2.4.2.1"/>
    </reaction>
</comment>
<comment type="similarity">
    <text evidence="3">Belongs to the PNP/MTAP phosphorylase family. MTAP subfamily.</text>
</comment>
<evidence type="ECO:0000259" key="4">
    <source>
        <dbReference type="Pfam" id="PF01048"/>
    </source>
</evidence>
<protein>
    <recommendedName>
        <fullName evidence="3">Purine nucleoside phosphorylase</fullName>
        <shortName evidence="3">PNP</shortName>
        <ecNumber evidence="3">2.4.2.1</ecNumber>
    </recommendedName>
</protein>
<feature type="binding site" evidence="3">
    <location>
        <position position="191"/>
    </location>
    <ligand>
        <name>substrate</name>
    </ligand>
</feature>
<dbReference type="NCBIfam" id="NF006599">
    <property type="entry name" value="PRK09136.1"/>
    <property type="match status" value="1"/>
</dbReference>
<evidence type="ECO:0000256" key="2">
    <source>
        <dbReference type="ARBA" id="ARBA00022679"/>
    </source>
</evidence>
<sequence>MSNAARPKIAVIGGTGMNSWPGLAIEERVEAMTPYGASSAPLLFGSVYGVRACFLARHGEGHKIPPHLINYRANLWALKQAGIEKIIAIAAVGGITEGYAPARVGVPVDAIDYTYGRDHTYSDGTDRWSLHHVEMAEPYSQSLRRVLLDSAQSAGVAISDGGVMAITQGPRLETPAEIRRLRQDGCDLVGMTSFPEAPLARELGLDYACLAVSVNWGAGIGSGGIHDEIEKSMEQGMTKVRAVLGKALPALG</sequence>
<dbReference type="PANTHER" id="PTHR42679:SF2">
    <property type="entry name" value="S-METHYL-5'-THIOADENOSINE PHOSPHORYLASE"/>
    <property type="match status" value="1"/>
</dbReference>
<dbReference type="UniPathway" id="UPA00606"/>
<dbReference type="GO" id="GO:0005829">
    <property type="term" value="C:cytosol"/>
    <property type="evidence" value="ECO:0007669"/>
    <property type="project" value="TreeGrafter"/>
</dbReference>
<dbReference type="RefSeq" id="WP_007183498.1">
    <property type="nucleotide sequence ID" value="NZ_AKGD01000001.1"/>
</dbReference>
<feature type="site" description="Important for substrate specificity" evidence="3">
    <location>
        <position position="226"/>
    </location>
</feature>
<proteinExistence type="inferred from homology"/>
<accession>I8T8W2</accession>
<dbReference type="OrthoDB" id="1523230at2"/>
<feature type="binding site" evidence="3">
    <location>
        <position position="15"/>
    </location>
    <ligand>
        <name>phosphate</name>
        <dbReference type="ChEBI" id="CHEBI:43474"/>
    </ligand>
</feature>
<dbReference type="InterPro" id="IPR000845">
    <property type="entry name" value="Nucleoside_phosphorylase_d"/>
</dbReference>
<evidence type="ECO:0000313" key="5">
    <source>
        <dbReference type="EMBL" id="EIT70405.1"/>
    </source>
</evidence>
<feature type="domain" description="Nucleoside phosphorylase" evidence="4">
    <location>
        <begin position="8"/>
        <end position="247"/>
    </location>
</feature>
<reference evidence="5 6" key="1">
    <citation type="journal article" date="2012" name="J. Bacteriol.">
        <title>Genome Sequence of n-Alkane-Degrading Hydrocarboniphaga effusa Strain AP103T (ATCC BAA-332T).</title>
        <authorList>
            <person name="Chang H.K."/>
            <person name="Zylstra G.J."/>
            <person name="Chae J.C."/>
        </authorList>
    </citation>
    <scope>NUCLEOTIDE SEQUENCE [LARGE SCALE GENOMIC DNA]</scope>
    <source>
        <strain evidence="5 6">AP103</strain>
    </source>
</reference>
<keyword evidence="6" id="KW-1185">Reference proteome</keyword>
<comment type="caution">
    <text evidence="3">Lacks conserved residue(s) required for the propagation of feature annotation.</text>
</comment>
<name>I8T8W2_9GAMM</name>
<comment type="pathway">
    <text evidence="3">Purine metabolism; purine nucleoside salvage.</text>
</comment>
<dbReference type="AlphaFoldDB" id="I8T8W2"/>
<evidence type="ECO:0000313" key="6">
    <source>
        <dbReference type="Proteomes" id="UP000003704"/>
    </source>
</evidence>
<comment type="miscellaneous">
    <text evidence="3">Although this enzyme belongs to the family of MTA phosphorylases based on sequence homology, it lacks several conserved amino acids in the substrate binding pocket that confer specificity towards MTA.</text>
</comment>
<dbReference type="GO" id="GO:0017061">
    <property type="term" value="F:S-methyl-5-thioadenosine phosphorylase activity"/>
    <property type="evidence" value="ECO:0007669"/>
    <property type="project" value="InterPro"/>
</dbReference>
<keyword evidence="1 3" id="KW-0328">Glycosyltransferase</keyword>
<dbReference type="STRING" id="1172194.WQQ_05420"/>
<dbReference type="GO" id="GO:0006166">
    <property type="term" value="P:purine ribonucleoside salvage"/>
    <property type="evidence" value="ECO:0007669"/>
    <property type="project" value="UniProtKB-UniRule"/>
</dbReference>
<keyword evidence="3" id="KW-0660">Purine salvage</keyword>
<comment type="function">
    <text evidence="3">Purine nucleoside phosphorylase involved in purine salvage.</text>
</comment>
<dbReference type="Proteomes" id="UP000003704">
    <property type="component" value="Unassembled WGS sequence"/>
</dbReference>
<comment type="caution">
    <text evidence="5">The sequence shown here is derived from an EMBL/GenBank/DDBJ whole genome shotgun (WGS) entry which is preliminary data.</text>
</comment>
<dbReference type="InterPro" id="IPR010044">
    <property type="entry name" value="MTAP"/>
</dbReference>
<evidence type="ECO:0000256" key="3">
    <source>
        <dbReference type="HAMAP-Rule" id="MF_01963"/>
    </source>
</evidence>
<dbReference type="GO" id="GO:0019509">
    <property type="term" value="P:L-methionine salvage from methylthioadenosine"/>
    <property type="evidence" value="ECO:0007669"/>
    <property type="project" value="TreeGrafter"/>
</dbReference>
<dbReference type="EC" id="2.4.2.1" evidence="3"/>
<dbReference type="PANTHER" id="PTHR42679">
    <property type="entry name" value="S-METHYL-5'-THIOADENOSINE PHOSPHORYLASE"/>
    <property type="match status" value="1"/>
</dbReference>